<evidence type="ECO:0000313" key="9">
    <source>
        <dbReference type="Proteomes" id="UP000799753"/>
    </source>
</evidence>
<feature type="domain" description="DRBM" evidence="6">
    <location>
        <begin position="253"/>
        <end position="327"/>
    </location>
</feature>
<accession>A0A6A6RRE1</accession>
<dbReference type="CDD" id="cd00593">
    <property type="entry name" value="RIBOc"/>
    <property type="match status" value="1"/>
</dbReference>
<keyword evidence="1" id="KW-0540">Nuclease</keyword>
<dbReference type="InterPro" id="IPR014720">
    <property type="entry name" value="dsRBD_dom"/>
</dbReference>
<protein>
    <submittedName>
        <fullName evidence="8">Double-strand-specific ribonuclease Pac1</fullName>
    </submittedName>
</protein>
<dbReference type="InterPro" id="IPR036389">
    <property type="entry name" value="RNase_III_sf"/>
</dbReference>
<dbReference type="PROSITE" id="PS00517">
    <property type="entry name" value="RNASE_3_1"/>
    <property type="match status" value="1"/>
</dbReference>
<evidence type="ECO:0000259" key="6">
    <source>
        <dbReference type="PROSITE" id="PS50137"/>
    </source>
</evidence>
<feature type="non-terminal residue" evidence="8">
    <location>
        <position position="1"/>
    </location>
</feature>
<dbReference type="PROSITE" id="PS50142">
    <property type="entry name" value="RNASE_3_2"/>
    <property type="match status" value="1"/>
</dbReference>
<proteinExistence type="predicted"/>
<dbReference type="GO" id="GO:0003723">
    <property type="term" value="F:RNA binding"/>
    <property type="evidence" value="ECO:0007669"/>
    <property type="project" value="UniProtKB-UniRule"/>
</dbReference>
<dbReference type="GO" id="GO:0006369">
    <property type="term" value="P:termination of RNA polymerase II transcription"/>
    <property type="evidence" value="ECO:0007669"/>
    <property type="project" value="TreeGrafter"/>
</dbReference>
<evidence type="ECO:0000259" key="7">
    <source>
        <dbReference type="PROSITE" id="PS50142"/>
    </source>
</evidence>
<dbReference type="Pfam" id="PF00636">
    <property type="entry name" value="Ribonuclease_3"/>
    <property type="match status" value="1"/>
</dbReference>
<evidence type="ECO:0000256" key="4">
    <source>
        <dbReference type="ARBA" id="ARBA00022884"/>
    </source>
</evidence>
<evidence type="ECO:0000313" key="8">
    <source>
        <dbReference type="EMBL" id="KAF2637685.1"/>
    </source>
</evidence>
<dbReference type="Gene3D" id="3.30.160.20">
    <property type="match status" value="1"/>
</dbReference>
<feature type="non-terminal residue" evidence="8">
    <location>
        <position position="332"/>
    </location>
</feature>
<evidence type="ECO:0000256" key="5">
    <source>
        <dbReference type="PROSITE-ProRule" id="PRU00266"/>
    </source>
</evidence>
<keyword evidence="2" id="KW-0255">Endonuclease</keyword>
<dbReference type="GO" id="GO:0004525">
    <property type="term" value="F:ribonuclease III activity"/>
    <property type="evidence" value="ECO:0007669"/>
    <property type="project" value="InterPro"/>
</dbReference>
<dbReference type="SUPFAM" id="SSF54768">
    <property type="entry name" value="dsRNA-binding domain-like"/>
    <property type="match status" value="1"/>
</dbReference>
<gene>
    <name evidence="8" type="ORF">P280DRAFT_376247</name>
</gene>
<evidence type="ECO:0000256" key="3">
    <source>
        <dbReference type="ARBA" id="ARBA00022801"/>
    </source>
</evidence>
<organism evidence="8 9">
    <name type="scientific">Massarina eburnea CBS 473.64</name>
    <dbReference type="NCBI Taxonomy" id="1395130"/>
    <lineage>
        <taxon>Eukaryota</taxon>
        <taxon>Fungi</taxon>
        <taxon>Dikarya</taxon>
        <taxon>Ascomycota</taxon>
        <taxon>Pezizomycotina</taxon>
        <taxon>Dothideomycetes</taxon>
        <taxon>Pleosporomycetidae</taxon>
        <taxon>Pleosporales</taxon>
        <taxon>Massarineae</taxon>
        <taxon>Massarinaceae</taxon>
        <taxon>Massarina</taxon>
    </lineage>
</organism>
<keyword evidence="3" id="KW-0378">Hydrolase</keyword>
<evidence type="ECO:0000256" key="2">
    <source>
        <dbReference type="ARBA" id="ARBA00022759"/>
    </source>
</evidence>
<evidence type="ECO:0000256" key="1">
    <source>
        <dbReference type="ARBA" id="ARBA00022722"/>
    </source>
</evidence>
<reference evidence="8" key="1">
    <citation type="journal article" date="2020" name="Stud. Mycol.">
        <title>101 Dothideomycetes genomes: a test case for predicting lifestyles and emergence of pathogens.</title>
        <authorList>
            <person name="Haridas S."/>
            <person name="Albert R."/>
            <person name="Binder M."/>
            <person name="Bloem J."/>
            <person name="Labutti K."/>
            <person name="Salamov A."/>
            <person name="Andreopoulos B."/>
            <person name="Baker S."/>
            <person name="Barry K."/>
            <person name="Bills G."/>
            <person name="Bluhm B."/>
            <person name="Cannon C."/>
            <person name="Castanera R."/>
            <person name="Culley D."/>
            <person name="Daum C."/>
            <person name="Ezra D."/>
            <person name="Gonzalez J."/>
            <person name="Henrissat B."/>
            <person name="Kuo A."/>
            <person name="Liang C."/>
            <person name="Lipzen A."/>
            <person name="Lutzoni F."/>
            <person name="Magnuson J."/>
            <person name="Mondo S."/>
            <person name="Nolan M."/>
            <person name="Ohm R."/>
            <person name="Pangilinan J."/>
            <person name="Park H.-J."/>
            <person name="Ramirez L."/>
            <person name="Alfaro M."/>
            <person name="Sun H."/>
            <person name="Tritt A."/>
            <person name="Yoshinaga Y."/>
            <person name="Zwiers L.-H."/>
            <person name="Turgeon B."/>
            <person name="Goodwin S."/>
            <person name="Spatafora J."/>
            <person name="Crous P."/>
            <person name="Grigoriev I."/>
        </authorList>
    </citation>
    <scope>NUCLEOTIDE SEQUENCE</scope>
    <source>
        <strain evidence="8">CBS 473.64</strain>
    </source>
</reference>
<dbReference type="GO" id="GO:0006364">
    <property type="term" value="P:rRNA processing"/>
    <property type="evidence" value="ECO:0007669"/>
    <property type="project" value="TreeGrafter"/>
</dbReference>
<dbReference type="Proteomes" id="UP000799753">
    <property type="component" value="Unassembled WGS sequence"/>
</dbReference>
<name>A0A6A6RRE1_9PLEO</name>
<dbReference type="GO" id="GO:0005654">
    <property type="term" value="C:nucleoplasm"/>
    <property type="evidence" value="ECO:0007669"/>
    <property type="project" value="TreeGrafter"/>
</dbReference>
<dbReference type="InterPro" id="IPR000999">
    <property type="entry name" value="RNase_III_dom"/>
</dbReference>
<dbReference type="PROSITE" id="PS50137">
    <property type="entry name" value="DS_RBD"/>
    <property type="match status" value="1"/>
</dbReference>
<dbReference type="SMART" id="SM00535">
    <property type="entry name" value="RIBOc"/>
    <property type="match status" value="1"/>
</dbReference>
<feature type="domain" description="RNase III" evidence="7">
    <location>
        <begin position="107"/>
        <end position="221"/>
    </location>
</feature>
<dbReference type="AlphaFoldDB" id="A0A6A6RRE1"/>
<dbReference type="Gene3D" id="1.10.1520.10">
    <property type="entry name" value="Ribonuclease III domain"/>
    <property type="match status" value="1"/>
</dbReference>
<dbReference type="PANTHER" id="PTHR11207">
    <property type="entry name" value="RIBONUCLEASE III"/>
    <property type="match status" value="1"/>
</dbReference>
<dbReference type="SUPFAM" id="SSF69065">
    <property type="entry name" value="RNase III domain-like"/>
    <property type="match status" value="1"/>
</dbReference>
<sequence length="332" mass="37432">RPDPANCEPCKLAAAEMQTGMIALLSKVEAEEMTPEGDRDVLHHARELRRLLSQRAEKSQVSQTKRKTLDEKLPVKGKYVSVPSYLAQKLEKAKDLPPLPPITEPYLEEAVFTHSSVAPSSNVQNADVMLNYERLEFLGDAYIELIASRLLYSRFPHTDVPRQSHLREQLVRNETLGQFSSAYGLPDRLKHGGHITESKAWTKVIADVFEAYVAGIVLSDSINGFKTAEDWLTRLWTPQMLGAKADEVDENPLAKDDIQRLIKFKGVEIDYREERDMIMTQGQQKYFIGLYFTGWGYEGEWLGSGEGRSKKQAALYAAMDALQKNNSVLQAA</sequence>
<dbReference type="EMBL" id="MU006792">
    <property type="protein sequence ID" value="KAF2637685.1"/>
    <property type="molecule type" value="Genomic_DNA"/>
</dbReference>
<dbReference type="GO" id="GO:0034475">
    <property type="term" value="P:U4 snRNA 3'-end processing"/>
    <property type="evidence" value="ECO:0007669"/>
    <property type="project" value="TreeGrafter"/>
</dbReference>
<keyword evidence="9" id="KW-1185">Reference proteome</keyword>
<dbReference type="OrthoDB" id="2392202at2759"/>
<dbReference type="PANTHER" id="PTHR11207:SF0">
    <property type="entry name" value="RIBONUCLEASE 3"/>
    <property type="match status" value="1"/>
</dbReference>
<keyword evidence="4 5" id="KW-0694">RNA-binding</keyword>